<keyword evidence="3 10" id="KW-0997">Cell inner membrane</keyword>
<evidence type="ECO:0000256" key="7">
    <source>
        <dbReference type="ARBA" id="ARBA00023098"/>
    </source>
</evidence>
<gene>
    <name evidence="10" type="primary">lpxH</name>
    <name evidence="12" type="ORF">SNR37_001539</name>
</gene>
<keyword evidence="9 10" id="KW-0464">Manganese</keyword>
<comment type="pathway">
    <text evidence="10">Glycolipid biosynthesis; lipid IV(A) biosynthesis; lipid IV(A) from (3R)-3-hydroxytetradecanoyl-[acyl-carrier-protein] and UDP-N-acetyl-alpha-D-glucosamine: step 4/6.</text>
</comment>
<dbReference type="NCBIfam" id="TIGR01854">
    <property type="entry name" value="lipid_A_lpxH"/>
    <property type="match status" value="1"/>
</dbReference>
<feature type="binding site" evidence="10">
    <location>
        <position position="122"/>
    </location>
    <ligand>
        <name>substrate</name>
    </ligand>
</feature>
<dbReference type="EMBL" id="JAYDYW010000018">
    <property type="protein sequence ID" value="MEE1676212.1"/>
    <property type="molecule type" value="Genomic_DNA"/>
</dbReference>
<feature type="binding site" evidence="10">
    <location>
        <position position="167"/>
    </location>
    <ligand>
        <name>substrate</name>
    </ligand>
</feature>
<name>A0ABU7G9W6_9ALTE</name>
<protein>
    <recommendedName>
        <fullName evidence="10">UDP-2,3-diacylglucosamine hydrolase</fullName>
        <ecNumber evidence="10">3.6.1.54</ecNumber>
    </recommendedName>
    <alternativeName>
        <fullName evidence="10">UDP-2,3-diacylglucosamine diphosphatase</fullName>
    </alternativeName>
</protein>
<organism evidence="12 13">
    <name type="scientific">Agarivorans aestuarii</name>
    <dbReference type="NCBI Taxonomy" id="1563703"/>
    <lineage>
        <taxon>Bacteria</taxon>
        <taxon>Pseudomonadati</taxon>
        <taxon>Pseudomonadota</taxon>
        <taxon>Gammaproteobacteria</taxon>
        <taxon>Alteromonadales</taxon>
        <taxon>Alteromonadaceae</taxon>
        <taxon>Agarivorans</taxon>
    </lineage>
</organism>
<dbReference type="CDD" id="cd07398">
    <property type="entry name" value="MPP_YbbF-LpxH"/>
    <property type="match status" value="1"/>
</dbReference>
<evidence type="ECO:0000256" key="1">
    <source>
        <dbReference type="ARBA" id="ARBA00022475"/>
    </source>
</evidence>
<keyword evidence="1 10" id="KW-1003">Cell membrane</keyword>
<evidence type="ECO:0000313" key="13">
    <source>
        <dbReference type="Proteomes" id="UP001310248"/>
    </source>
</evidence>
<dbReference type="EC" id="3.6.1.54" evidence="10"/>
<dbReference type="InterPro" id="IPR029052">
    <property type="entry name" value="Metallo-depent_PP-like"/>
</dbReference>
<feature type="binding site" evidence="10">
    <location>
        <position position="164"/>
    </location>
    <ligand>
        <name>substrate</name>
    </ligand>
</feature>
<comment type="caution">
    <text evidence="12">The sequence shown here is derived from an EMBL/GenBank/DDBJ whole genome shotgun (WGS) entry which is preliminary data.</text>
</comment>
<feature type="binding site" evidence="10">
    <location>
        <position position="160"/>
    </location>
    <ligand>
        <name>substrate</name>
    </ligand>
</feature>
<feature type="binding site" evidence="10">
    <location>
        <position position="197"/>
    </location>
    <ligand>
        <name>Mn(2+)</name>
        <dbReference type="ChEBI" id="CHEBI:29035"/>
        <label>1</label>
    </ligand>
</feature>
<keyword evidence="13" id="KW-1185">Reference proteome</keyword>
<evidence type="ECO:0000256" key="10">
    <source>
        <dbReference type="HAMAP-Rule" id="MF_00575"/>
    </source>
</evidence>
<evidence type="ECO:0000256" key="9">
    <source>
        <dbReference type="ARBA" id="ARBA00023211"/>
    </source>
</evidence>
<dbReference type="GO" id="GO:0016787">
    <property type="term" value="F:hydrolase activity"/>
    <property type="evidence" value="ECO:0007669"/>
    <property type="project" value="UniProtKB-KW"/>
</dbReference>
<dbReference type="NCBIfam" id="NF003743">
    <property type="entry name" value="PRK05340.1"/>
    <property type="match status" value="1"/>
</dbReference>
<keyword evidence="8 10" id="KW-0472">Membrane</keyword>
<proteinExistence type="inferred from homology"/>
<comment type="similarity">
    <text evidence="10">Belongs to the LpxH family.</text>
</comment>
<evidence type="ECO:0000313" key="12">
    <source>
        <dbReference type="EMBL" id="MEE1676212.1"/>
    </source>
</evidence>
<feature type="binding site" evidence="10">
    <location>
        <position position="195"/>
    </location>
    <ligand>
        <name>Mn(2+)</name>
        <dbReference type="ChEBI" id="CHEBI:29035"/>
        <label>2</label>
    </ligand>
</feature>
<keyword evidence="6 10" id="KW-0378">Hydrolase</keyword>
<feature type="binding site" evidence="10">
    <location>
        <position position="10"/>
    </location>
    <ligand>
        <name>Mn(2+)</name>
        <dbReference type="ChEBI" id="CHEBI:29035"/>
        <label>1</label>
    </ligand>
</feature>
<accession>A0ABU7G9W6</accession>
<dbReference type="Gene3D" id="3.60.21.10">
    <property type="match status" value="1"/>
</dbReference>
<evidence type="ECO:0000256" key="3">
    <source>
        <dbReference type="ARBA" id="ARBA00022519"/>
    </source>
</evidence>
<feature type="binding site" evidence="10">
    <location>
        <position position="114"/>
    </location>
    <ligand>
        <name>Mn(2+)</name>
        <dbReference type="ChEBI" id="CHEBI:29035"/>
        <label>2</label>
    </ligand>
</feature>
<dbReference type="PANTHER" id="PTHR34990">
    <property type="entry name" value="UDP-2,3-DIACYLGLUCOSAMINE HYDROLASE-RELATED"/>
    <property type="match status" value="1"/>
</dbReference>
<dbReference type="Pfam" id="PF00149">
    <property type="entry name" value="Metallophos"/>
    <property type="match status" value="1"/>
</dbReference>
<feature type="binding site" evidence="10">
    <location>
        <position position="8"/>
    </location>
    <ligand>
        <name>Mn(2+)</name>
        <dbReference type="ChEBI" id="CHEBI:29035"/>
        <label>1</label>
    </ligand>
</feature>
<dbReference type="SUPFAM" id="SSF56300">
    <property type="entry name" value="Metallo-dependent phosphatases"/>
    <property type="match status" value="1"/>
</dbReference>
<evidence type="ECO:0000256" key="4">
    <source>
        <dbReference type="ARBA" id="ARBA00022556"/>
    </source>
</evidence>
<feature type="binding site" evidence="10">
    <location>
        <begin position="79"/>
        <end position="80"/>
    </location>
    <ligand>
        <name>substrate</name>
    </ligand>
</feature>
<dbReference type="InterPro" id="IPR004843">
    <property type="entry name" value="Calcineurin-like_PHP"/>
</dbReference>
<evidence type="ECO:0000256" key="6">
    <source>
        <dbReference type="ARBA" id="ARBA00022801"/>
    </source>
</evidence>
<comment type="function">
    <text evidence="10">Hydrolyzes the pyrophosphate bond of UDP-2,3-diacylglucosamine to yield 2,3-diacylglucosamine 1-phosphate (lipid X) and UMP by catalyzing the attack of water at the alpha-P atom. Involved in the biosynthesis of lipid A, a phosphorylated glycolipid that anchors the lipopolysaccharide to the outer membrane of the cell.</text>
</comment>
<dbReference type="Proteomes" id="UP001310248">
    <property type="component" value="Unassembled WGS sequence"/>
</dbReference>
<feature type="domain" description="Calcineurin-like phosphoesterase" evidence="11">
    <location>
        <begin position="1"/>
        <end position="199"/>
    </location>
</feature>
<keyword evidence="7 10" id="KW-0443">Lipid metabolism</keyword>
<keyword evidence="2 10" id="KW-0444">Lipid biosynthesis</keyword>
<comment type="subcellular location">
    <subcellularLocation>
        <location evidence="10">Cell inner membrane</location>
        <topology evidence="10">Peripheral membrane protein</topology>
        <orientation evidence="10">Cytoplasmic side</orientation>
    </subcellularLocation>
</comment>
<feature type="binding site" evidence="10">
    <location>
        <position position="195"/>
    </location>
    <ligand>
        <name>substrate</name>
    </ligand>
</feature>
<sequence>MHTYFISDLHLSEDRPDIIQAFLDFLQQQAPEAEALYILGDLFEFWIGDDDKTPVAKQVEQALKALSDKGVPSYFIHGNRDFMVGKAYAKRCGMTLLEEEKLVELYGQKVLILHGDTLCTDDVGYQEYREVTQKLWLRRLFLLLPLFVRQKIANKIRSKSKQANTSKSLGIMDVNQQAVEQRFEQQPIDYMIHGHTHRPDIHFIEQADNKSKYRVVLGDWYQQMSVLKIDKTGVELSANGQLQKLELGQ</sequence>
<keyword evidence="5 10" id="KW-0479">Metal-binding</keyword>
<evidence type="ECO:0000256" key="8">
    <source>
        <dbReference type="ARBA" id="ARBA00023136"/>
    </source>
</evidence>
<evidence type="ECO:0000256" key="2">
    <source>
        <dbReference type="ARBA" id="ARBA00022516"/>
    </source>
</evidence>
<comment type="cofactor">
    <cofactor evidence="10">
        <name>Mn(2+)</name>
        <dbReference type="ChEBI" id="CHEBI:29035"/>
    </cofactor>
    <text evidence="10">Binds 2 Mn(2+) ions per subunit in a binuclear metal center.</text>
</comment>
<feature type="binding site" evidence="10">
    <location>
        <position position="41"/>
    </location>
    <ligand>
        <name>Mn(2+)</name>
        <dbReference type="ChEBI" id="CHEBI:29035"/>
        <label>2</label>
    </ligand>
</feature>
<feature type="binding site" evidence="10">
    <location>
        <position position="79"/>
    </location>
    <ligand>
        <name>Mn(2+)</name>
        <dbReference type="ChEBI" id="CHEBI:29035"/>
        <label>2</label>
    </ligand>
</feature>
<dbReference type="InterPro" id="IPR043461">
    <property type="entry name" value="LpxH-like"/>
</dbReference>
<keyword evidence="4 10" id="KW-0441">Lipid A biosynthesis</keyword>
<evidence type="ECO:0000259" key="11">
    <source>
        <dbReference type="Pfam" id="PF00149"/>
    </source>
</evidence>
<reference evidence="13" key="1">
    <citation type="submission" date="2023-07" db="EMBL/GenBank/DDBJ databases">
        <title>Draft genome sequence of Agarivorans aestuarii strain ZMCS4, a CAZymes producing bacteria isolated from the marine brown algae Clodostephus spongiosus.</title>
        <authorList>
            <person name="Lorente B."/>
            <person name="Cabral C."/>
            <person name="Frias J."/>
            <person name="Faria J."/>
            <person name="Toubarro D."/>
        </authorList>
    </citation>
    <scope>NUCLEOTIDE SEQUENCE [LARGE SCALE GENOMIC DNA]</scope>
    <source>
        <strain evidence="13">ZMCS4</strain>
    </source>
</reference>
<dbReference type="RefSeq" id="WP_329776914.1">
    <property type="nucleotide sequence ID" value="NZ_JAYDYW010000018.1"/>
</dbReference>
<feature type="binding site" evidence="10">
    <location>
        <position position="41"/>
    </location>
    <ligand>
        <name>Mn(2+)</name>
        <dbReference type="ChEBI" id="CHEBI:29035"/>
        <label>1</label>
    </ligand>
</feature>
<dbReference type="InterPro" id="IPR010138">
    <property type="entry name" value="UDP-diacylglucosamine_Hdrlase"/>
</dbReference>
<comment type="catalytic activity">
    <reaction evidence="10">
        <text>UDP-2-N,3-O-bis[(3R)-3-hydroxytetradecanoyl]-alpha-D-glucosamine + H2O = 2-N,3-O-bis[(3R)-3-hydroxytetradecanoyl]-alpha-D-glucosaminyl 1-phosphate + UMP + 2 H(+)</text>
        <dbReference type="Rhea" id="RHEA:25213"/>
        <dbReference type="ChEBI" id="CHEBI:15377"/>
        <dbReference type="ChEBI" id="CHEBI:15378"/>
        <dbReference type="ChEBI" id="CHEBI:57865"/>
        <dbReference type="ChEBI" id="CHEBI:57957"/>
        <dbReference type="ChEBI" id="CHEBI:78847"/>
        <dbReference type="EC" id="3.6.1.54"/>
    </reaction>
</comment>
<dbReference type="PANTHER" id="PTHR34990:SF1">
    <property type="entry name" value="UDP-2,3-DIACYLGLUCOSAMINE HYDROLASE"/>
    <property type="match status" value="1"/>
</dbReference>
<dbReference type="HAMAP" id="MF_00575">
    <property type="entry name" value="LpxH"/>
    <property type="match status" value="1"/>
</dbReference>
<evidence type="ECO:0000256" key="5">
    <source>
        <dbReference type="ARBA" id="ARBA00022723"/>
    </source>
</evidence>